<dbReference type="AlphaFoldDB" id="A0A4Z2GNE2"/>
<protein>
    <submittedName>
        <fullName evidence="2">Uncharacterized protein</fullName>
    </submittedName>
</protein>
<comment type="caution">
    <text evidence="2">The sequence shown here is derived from an EMBL/GenBank/DDBJ whole genome shotgun (WGS) entry which is preliminary data.</text>
</comment>
<dbReference type="EMBL" id="SRLO01000466">
    <property type="protein sequence ID" value="TNN55077.1"/>
    <property type="molecule type" value="Genomic_DNA"/>
</dbReference>
<feature type="region of interest" description="Disordered" evidence="1">
    <location>
        <begin position="1"/>
        <end position="22"/>
    </location>
</feature>
<accession>A0A4Z2GNE2</accession>
<evidence type="ECO:0000313" key="3">
    <source>
        <dbReference type="Proteomes" id="UP000314294"/>
    </source>
</evidence>
<dbReference type="OrthoDB" id="48057at2759"/>
<dbReference type="Proteomes" id="UP000314294">
    <property type="component" value="Unassembled WGS sequence"/>
</dbReference>
<organism evidence="2 3">
    <name type="scientific">Liparis tanakae</name>
    <name type="common">Tanaka's snailfish</name>
    <dbReference type="NCBI Taxonomy" id="230148"/>
    <lineage>
        <taxon>Eukaryota</taxon>
        <taxon>Metazoa</taxon>
        <taxon>Chordata</taxon>
        <taxon>Craniata</taxon>
        <taxon>Vertebrata</taxon>
        <taxon>Euteleostomi</taxon>
        <taxon>Actinopterygii</taxon>
        <taxon>Neopterygii</taxon>
        <taxon>Teleostei</taxon>
        <taxon>Neoteleostei</taxon>
        <taxon>Acanthomorphata</taxon>
        <taxon>Eupercaria</taxon>
        <taxon>Perciformes</taxon>
        <taxon>Cottioidei</taxon>
        <taxon>Cottales</taxon>
        <taxon>Liparidae</taxon>
        <taxon>Liparis</taxon>
    </lineage>
</organism>
<evidence type="ECO:0000256" key="1">
    <source>
        <dbReference type="SAM" id="MobiDB-lite"/>
    </source>
</evidence>
<name>A0A4Z2GNE2_9TELE</name>
<reference evidence="2 3" key="1">
    <citation type="submission" date="2019-03" db="EMBL/GenBank/DDBJ databases">
        <title>First draft genome of Liparis tanakae, snailfish: a comprehensive survey of snailfish specific genes.</title>
        <authorList>
            <person name="Kim W."/>
            <person name="Song I."/>
            <person name="Jeong J.-H."/>
            <person name="Kim D."/>
            <person name="Kim S."/>
            <person name="Ryu S."/>
            <person name="Song J.Y."/>
            <person name="Lee S.K."/>
        </authorList>
    </citation>
    <scope>NUCLEOTIDE SEQUENCE [LARGE SCALE GENOMIC DNA]</scope>
    <source>
        <tissue evidence="2">Muscle</tissue>
    </source>
</reference>
<feature type="compositionally biased region" description="Basic and acidic residues" evidence="1">
    <location>
        <begin position="52"/>
        <end position="66"/>
    </location>
</feature>
<gene>
    <name evidence="2" type="ORF">EYF80_034706</name>
</gene>
<feature type="region of interest" description="Disordered" evidence="1">
    <location>
        <begin position="42"/>
        <end position="66"/>
    </location>
</feature>
<evidence type="ECO:0000313" key="2">
    <source>
        <dbReference type="EMBL" id="TNN55077.1"/>
    </source>
</evidence>
<proteinExistence type="predicted"/>
<feature type="compositionally biased region" description="Basic and acidic residues" evidence="1">
    <location>
        <begin position="1"/>
        <end position="12"/>
    </location>
</feature>
<sequence>MRSPHRATDPRHSIAPTPTSAQTLTLPCCAAAGFTCITLDLISKTSRRPQVNRREREKPGEKDGRR</sequence>
<keyword evidence="3" id="KW-1185">Reference proteome</keyword>